<dbReference type="AlphaFoldDB" id="A0A5C6D9S4"/>
<proteinExistence type="predicted"/>
<dbReference type="InterPro" id="IPR006626">
    <property type="entry name" value="PbH1"/>
</dbReference>
<keyword evidence="4" id="KW-1185">Reference proteome</keyword>
<comment type="caution">
    <text evidence="3">The sequence shown here is derived from an EMBL/GenBank/DDBJ whole genome shotgun (WGS) entry which is preliminary data.</text>
</comment>
<feature type="chain" id="PRO_5023006235" evidence="2">
    <location>
        <begin position="21"/>
        <end position="562"/>
    </location>
</feature>
<keyword evidence="2" id="KW-0732">Signal</keyword>
<evidence type="ECO:0000256" key="1">
    <source>
        <dbReference type="SAM" id="MobiDB-lite"/>
    </source>
</evidence>
<dbReference type="EMBL" id="SJPV01000014">
    <property type="protein sequence ID" value="TWU31986.1"/>
    <property type="molecule type" value="Genomic_DNA"/>
</dbReference>
<dbReference type="SMART" id="SM00710">
    <property type="entry name" value="PbH1"/>
    <property type="match status" value="4"/>
</dbReference>
<organism evidence="3 4">
    <name type="scientific">Novipirellula artificiosorum</name>
    <dbReference type="NCBI Taxonomy" id="2528016"/>
    <lineage>
        <taxon>Bacteria</taxon>
        <taxon>Pseudomonadati</taxon>
        <taxon>Planctomycetota</taxon>
        <taxon>Planctomycetia</taxon>
        <taxon>Pirellulales</taxon>
        <taxon>Pirellulaceae</taxon>
        <taxon>Novipirellula</taxon>
    </lineage>
</organism>
<sequence length="562" mass="61798" precursor="true">MKYLALAIGLSFSLVSWSYAERPAVPESAVPESTDANAVAFAIPTFHCLGIYWSPAGGAADKEVLMRYRQQGASEWREALPMRYNPIPETDDELTDYRGSIVHLSPATTYEIQLTLAGTATSTSFAATTWSENSPVGEVINIDDRKTPLAITESGTPDAYRVYDGQGATIDVRHKHDHCMTIDASYVIVRNLNLIGAGDEKSTSSKPIGAILVEGGHDIVIEDCDVSDWGRLNPETGFGFNYESAIYSRSDTLQRLVIQRCKLHDPRFDGSNWYEPTYPTHSQGPQCISLFNAGGNHVIRYNECWSDTEHMFNDIIGGGSNGSYRGSPGPDSDIYGNYVSHCWDDGLEVEGGSRNVRVWDNYISQCMMMIGNAADSIGPLYIWRNVCARSQWQPDAKGGYFLKMGFAGGEQWMTGHMYIFHNTVFRSDEWLPTGALGGDRIVKHTVSRNNVLQVRSPENLIISTNKQNSDNDYDYDLFNGQVPEGNEAHGVRGEPRYVAGAGLDPVTKSGFFQLSSDSPGVNAGVIIPNFSDGYTGDAPDIGAHQRGAPPMRYGVSAQPRRF</sequence>
<dbReference type="SUPFAM" id="SSF51126">
    <property type="entry name" value="Pectin lyase-like"/>
    <property type="match status" value="1"/>
</dbReference>
<gene>
    <name evidence="3" type="ORF">Poly41_58740</name>
</gene>
<accession>A0A5C6D9S4</accession>
<evidence type="ECO:0000256" key="2">
    <source>
        <dbReference type="SAM" id="SignalP"/>
    </source>
</evidence>
<evidence type="ECO:0000313" key="3">
    <source>
        <dbReference type="EMBL" id="TWU31986.1"/>
    </source>
</evidence>
<evidence type="ECO:0000313" key="4">
    <source>
        <dbReference type="Proteomes" id="UP000319143"/>
    </source>
</evidence>
<feature type="signal peptide" evidence="2">
    <location>
        <begin position="1"/>
        <end position="20"/>
    </location>
</feature>
<dbReference type="OrthoDB" id="9801455at2"/>
<dbReference type="InterPro" id="IPR012334">
    <property type="entry name" value="Pectin_lyas_fold"/>
</dbReference>
<reference evidence="3 4" key="1">
    <citation type="submission" date="2019-02" db="EMBL/GenBank/DDBJ databases">
        <title>Deep-cultivation of Planctomycetes and their phenomic and genomic characterization uncovers novel biology.</title>
        <authorList>
            <person name="Wiegand S."/>
            <person name="Jogler M."/>
            <person name="Boedeker C."/>
            <person name="Pinto D."/>
            <person name="Vollmers J."/>
            <person name="Rivas-Marin E."/>
            <person name="Kohn T."/>
            <person name="Peeters S.H."/>
            <person name="Heuer A."/>
            <person name="Rast P."/>
            <person name="Oberbeckmann S."/>
            <person name="Bunk B."/>
            <person name="Jeske O."/>
            <person name="Meyerdierks A."/>
            <person name="Storesund J.E."/>
            <person name="Kallscheuer N."/>
            <person name="Luecker S."/>
            <person name="Lage O.M."/>
            <person name="Pohl T."/>
            <person name="Merkel B.J."/>
            <person name="Hornburger P."/>
            <person name="Mueller R.-W."/>
            <person name="Bruemmer F."/>
            <person name="Labrenz M."/>
            <person name="Spormann A.M."/>
            <person name="Op Den Camp H."/>
            <person name="Overmann J."/>
            <person name="Amann R."/>
            <person name="Jetten M.S.M."/>
            <person name="Mascher T."/>
            <person name="Medema M.H."/>
            <person name="Devos D.P."/>
            <person name="Kaster A.-K."/>
            <person name="Ovreas L."/>
            <person name="Rohde M."/>
            <person name="Galperin M.Y."/>
            <person name="Jogler C."/>
        </authorList>
    </citation>
    <scope>NUCLEOTIDE SEQUENCE [LARGE SCALE GENOMIC DNA]</scope>
    <source>
        <strain evidence="3 4">Poly41</strain>
    </source>
</reference>
<dbReference type="InterPro" id="IPR011050">
    <property type="entry name" value="Pectin_lyase_fold/virulence"/>
</dbReference>
<dbReference type="Proteomes" id="UP000319143">
    <property type="component" value="Unassembled WGS sequence"/>
</dbReference>
<dbReference type="Gene3D" id="2.160.20.10">
    <property type="entry name" value="Single-stranded right-handed beta-helix, Pectin lyase-like"/>
    <property type="match status" value="1"/>
</dbReference>
<dbReference type="RefSeq" id="WP_146530627.1">
    <property type="nucleotide sequence ID" value="NZ_SJPV01000014.1"/>
</dbReference>
<protein>
    <submittedName>
        <fullName evidence="3">Uncharacterized protein</fullName>
    </submittedName>
</protein>
<name>A0A5C6D9S4_9BACT</name>
<feature type="region of interest" description="Disordered" evidence="1">
    <location>
        <begin position="540"/>
        <end position="562"/>
    </location>
</feature>